<evidence type="ECO:0000256" key="1">
    <source>
        <dbReference type="ARBA" id="ARBA00001941"/>
    </source>
</evidence>
<evidence type="ECO:0000256" key="11">
    <source>
        <dbReference type="ARBA" id="ARBA00023136"/>
    </source>
</evidence>
<keyword evidence="13" id="KW-0879">Wnt signaling pathway</keyword>
<evidence type="ECO:0000256" key="5">
    <source>
        <dbReference type="ARBA" id="ARBA00022692"/>
    </source>
</evidence>
<proteinExistence type="inferred from homology"/>
<dbReference type="InterPro" id="IPR040230">
    <property type="entry name" value="TIKI1/2-like"/>
</dbReference>
<keyword evidence="10 13" id="KW-0482">Metalloprotease</keyword>
<comment type="cofactor">
    <cofactor evidence="13">
        <name>Mn(2+)</name>
        <dbReference type="ChEBI" id="CHEBI:29035"/>
    </cofactor>
    <cofactor evidence="13">
        <name>Co(2+)</name>
        <dbReference type="ChEBI" id="CHEBI:48828"/>
    </cofactor>
    <text evidence="13">Divalent metal cations. Mn(2+) or Co(2+).</text>
</comment>
<evidence type="ECO:0000256" key="12">
    <source>
        <dbReference type="ARBA" id="ARBA00023180"/>
    </source>
</evidence>
<evidence type="ECO:0000256" key="10">
    <source>
        <dbReference type="ARBA" id="ARBA00023049"/>
    </source>
</evidence>
<keyword evidence="13" id="KW-1003">Cell membrane</keyword>
<feature type="chain" id="PRO_5036872107" description="Metalloprotease TIKI homolog" evidence="14">
    <location>
        <begin position="22"/>
        <end position="354"/>
    </location>
</feature>
<dbReference type="CDD" id="cd14789">
    <property type="entry name" value="Tiki"/>
    <property type="match status" value="1"/>
</dbReference>
<evidence type="ECO:0000256" key="14">
    <source>
        <dbReference type="SAM" id="SignalP"/>
    </source>
</evidence>
<sequence length="354" mass="41502">MYLTWLLFAAIVVNLVMKTVQQHVYLWKITHPDKAKPSYLFGTMHVPWNILFKKIPFENIIKNVDVVVIESNTDLGSELRDCVRKRRPAKLPQNVVKRIKKNFPLYHLVLLPLPSDWLLLSLSSLIMQKQLNVFYVTFWASLDDKIKKIGKNNGKETRYLETPNDLRIVLPNVKEKSMIALIEQMLDIMENSKQTLKPLVKSYKKGEVTEQLYEDYLFGPIPSEKANELNISKEQYRIDLNCARNKKWILKMNEWMMERNNGEKSFFFVVGLRHIITEHESLIKLLTNEGYKVEKMNDFISSDATKEAFDDDKTATKDNQRPGHLKGHMDFFKWILKNAIEENETPQKGKQRAD</sequence>
<evidence type="ECO:0000256" key="3">
    <source>
        <dbReference type="ARBA" id="ARBA00008261"/>
    </source>
</evidence>
<evidence type="ECO:0000313" key="15">
    <source>
        <dbReference type="Proteomes" id="UP000887572"/>
    </source>
</evidence>
<evidence type="ECO:0000313" key="16">
    <source>
        <dbReference type="WBParaSite" id="Gr19_v10_g2606.t1"/>
    </source>
</evidence>
<dbReference type="WBParaSite" id="Gr19_v10_g2606.t1">
    <property type="protein sequence ID" value="Gr19_v10_g2606.t1"/>
    <property type="gene ID" value="Gr19_v10_g2606"/>
</dbReference>
<dbReference type="Proteomes" id="UP000887572">
    <property type="component" value="Unplaced"/>
</dbReference>
<name>A0A914HLI4_GLORO</name>
<dbReference type="GO" id="GO:0016055">
    <property type="term" value="P:Wnt signaling pathway"/>
    <property type="evidence" value="ECO:0007669"/>
    <property type="project" value="UniProtKB-KW"/>
</dbReference>
<keyword evidence="4 13" id="KW-0645">Protease</keyword>
<comment type="function">
    <text evidence="13">Metalloprotease that acts as a negative regulator of the Wnt signaling pathway.</text>
</comment>
<organism evidence="15 16">
    <name type="scientific">Globodera rostochiensis</name>
    <name type="common">Golden nematode worm</name>
    <name type="synonym">Heterodera rostochiensis</name>
    <dbReference type="NCBI Taxonomy" id="31243"/>
    <lineage>
        <taxon>Eukaryota</taxon>
        <taxon>Metazoa</taxon>
        <taxon>Ecdysozoa</taxon>
        <taxon>Nematoda</taxon>
        <taxon>Chromadorea</taxon>
        <taxon>Rhabditida</taxon>
        <taxon>Tylenchina</taxon>
        <taxon>Tylenchomorpha</taxon>
        <taxon>Tylenchoidea</taxon>
        <taxon>Heteroderidae</taxon>
        <taxon>Heteroderinae</taxon>
        <taxon>Globodera</taxon>
    </lineage>
</organism>
<evidence type="ECO:0000256" key="8">
    <source>
        <dbReference type="ARBA" id="ARBA00022801"/>
    </source>
</evidence>
<dbReference type="GO" id="GO:0005886">
    <property type="term" value="C:plasma membrane"/>
    <property type="evidence" value="ECO:0007669"/>
    <property type="project" value="UniProtKB-SubCell"/>
</dbReference>
<dbReference type="PANTHER" id="PTHR31120:SF6">
    <property type="entry name" value="METALLOPROTEASE TIKI HOMOLOG"/>
    <property type="match status" value="1"/>
</dbReference>
<evidence type="ECO:0000256" key="7">
    <source>
        <dbReference type="ARBA" id="ARBA00022729"/>
    </source>
</evidence>
<comment type="subcellular location">
    <subcellularLocation>
        <location evidence="13">Cell membrane</location>
        <topology evidence="13">Single-pass type I membrane protein</topology>
    </subcellularLocation>
    <subcellularLocation>
        <location evidence="2">Membrane</location>
        <topology evidence="2">Single-pass type I membrane protein</topology>
    </subcellularLocation>
</comment>
<dbReference type="GO" id="GO:0030178">
    <property type="term" value="P:negative regulation of Wnt signaling pathway"/>
    <property type="evidence" value="ECO:0007669"/>
    <property type="project" value="UniProtKB-UniRule"/>
</dbReference>
<evidence type="ECO:0000256" key="4">
    <source>
        <dbReference type="ARBA" id="ARBA00022670"/>
    </source>
</evidence>
<keyword evidence="11" id="KW-0472">Membrane</keyword>
<keyword evidence="5" id="KW-0812">Transmembrane</keyword>
<keyword evidence="9" id="KW-1133">Transmembrane helix</keyword>
<dbReference type="Pfam" id="PF01963">
    <property type="entry name" value="TraB_PrgY_gumN"/>
    <property type="match status" value="1"/>
</dbReference>
<keyword evidence="6 13" id="KW-0479">Metal-binding</keyword>
<reference evidence="16" key="1">
    <citation type="submission" date="2022-11" db="UniProtKB">
        <authorList>
            <consortium name="WormBaseParasite"/>
        </authorList>
    </citation>
    <scope>IDENTIFICATION</scope>
</reference>
<dbReference type="InterPro" id="IPR002816">
    <property type="entry name" value="TraB/PrgY/GumN_fam"/>
</dbReference>
<dbReference type="GO" id="GO:0046872">
    <property type="term" value="F:metal ion binding"/>
    <property type="evidence" value="ECO:0007669"/>
    <property type="project" value="UniProtKB-UniRule"/>
</dbReference>
<accession>A0A914HLI4</accession>
<evidence type="ECO:0000256" key="13">
    <source>
        <dbReference type="RuleBase" id="RU369069"/>
    </source>
</evidence>
<keyword evidence="7 13" id="KW-0732">Signal</keyword>
<keyword evidence="15" id="KW-1185">Reference proteome</keyword>
<protein>
    <recommendedName>
        <fullName evidence="13">Metalloprotease TIKI homolog</fullName>
        <ecNumber evidence="13">3.4.-.-</ecNumber>
    </recommendedName>
</protein>
<comment type="cofactor">
    <cofactor evidence="1">
        <name>Co(2+)</name>
        <dbReference type="ChEBI" id="CHEBI:48828"/>
    </cofactor>
</comment>
<dbReference type="PANTHER" id="PTHR31120">
    <property type="entry name" value="METALLOPROTEASE TIKI"/>
    <property type="match status" value="1"/>
</dbReference>
<feature type="signal peptide" evidence="14">
    <location>
        <begin position="1"/>
        <end position="21"/>
    </location>
</feature>
<dbReference type="EC" id="3.4.-.-" evidence="13"/>
<evidence type="ECO:0000256" key="6">
    <source>
        <dbReference type="ARBA" id="ARBA00022723"/>
    </source>
</evidence>
<comment type="similarity">
    <text evidence="3 13">Belongs to the TIKI family.</text>
</comment>
<dbReference type="AlphaFoldDB" id="A0A914HLI4"/>
<evidence type="ECO:0000256" key="2">
    <source>
        <dbReference type="ARBA" id="ARBA00004479"/>
    </source>
</evidence>
<keyword evidence="12" id="KW-0325">Glycoprotein</keyword>
<keyword evidence="8 13" id="KW-0378">Hydrolase</keyword>
<dbReference type="GO" id="GO:0006508">
    <property type="term" value="P:proteolysis"/>
    <property type="evidence" value="ECO:0007669"/>
    <property type="project" value="UniProtKB-KW"/>
</dbReference>
<dbReference type="GO" id="GO:0004222">
    <property type="term" value="F:metalloendopeptidase activity"/>
    <property type="evidence" value="ECO:0007669"/>
    <property type="project" value="UniProtKB-UniRule"/>
</dbReference>
<evidence type="ECO:0000256" key="9">
    <source>
        <dbReference type="ARBA" id="ARBA00022989"/>
    </source>
</evidence>